<keyword evidence="1" id="KW-0472">Membrane</keyword>
<feature type="transmembrane region" description="Helical" evidence="1">
    <location>
        <begin position="7"/>
        <end position="27"/>
    </location>
</feature>
<evidence type="ECO:0000256" key="1">
    <source>
        <dbReference type="SAM" id="Phobius"/>
    </source>
</evidence>
<keyword evidence="1" id="KW-1133">Transmembrane helix</keyword>
<evidence type="ECO:0000313" key="2">
    <source>
        <dbReference type="EMBL" id="KWT70952.1"/>
    </source>
</evidence>
<organism evidence="2 3">
    <name type="scientific">Hyphomicrobium sulfonivorans</name>
    <dbReference type="NCBI Taxonomy" id="121290"/>
    <lineage>
        <taxon>Bacteria</taxon>
        <taxon>Pseudomonadati</taxon>
        <taxon>Pseudomonadota</taxon>
        <taxon>Alphaproteobacteria</taxon>
        <taxon>Hyphomicrobiales</taxon>
        <taxon>Hyphomicrobiaceae</taxon>
        <taxon>Hyphomicrobium</taxon>
    </lineage>
</organism>
<dbReference type="PATRIC" id="fig|121290.4.peg.1086"/>
<gene>
    <name evidence="2" type="ORF">APY04_0614</name>
</gene>
<dbReference type="Proteomes" id="UP000059074">
    <property type="component" value="Unassembled WGS sequence"/>
</dbReference>
<name>A0A109BN11_HYPSL</name>
<keyword evidence="3" id="KW-1185">Reference proteome</keyword>
<dbReference type="RefSeq" id="WP_068459541.1">
    <property type="nucleotide sequence ID" value="NZ_LMTR01000027.1"/>
</dbReference>
<protein>
    <submittedName>
        <fullName evidence="2">Uncharacterized protein</fullName>
    </submittedName>
</protein>
<dbReference type="Gene3D" id="2.60.120.200">
    <property type="match status" value="1"/>
</dbReference>
<keyword evidence="1" id="KW-0812">Transmembrane</keyword>
<dbReference type="EMBL" id="LMTR01000027">
    <property type="protein sequence ID" value="KWT70952.1"/>
    <property type="molecule type" value="Genomic_DNA"/>
</dbReference>
<proteinExistence type="predicted"/>
<evidence type="ECO:0000313" key="3">
    <source>
        <dbReference type="Proteomes" id="UP000059074"/>
    </source>
</evidence>
<dbReference type="AlphaFoldDB" id="A0A109BN11"/>
<reference evidence="2 3" key="1">
    <citation type="submission" date="2015-10" db="EMBL/GenBank/DDBJ databases">
        <title>Transcriptomic analysis of a linuron degrading triple-species bacterial consortium.</title>
        <authorList>
            <person name="Albers P."/>
        </authorList>
    </citation>
    <scope>NUCLEOTIDE SEQUENCE [LARGE SCALE GENOMIC DNA]</scope>
    <source>
        <strain evidence="2 3">WDL6</strain>
    </source>
</reference>
<sequence length="279" mass="29447">MHQRPFDLLINASGILLGAIIVGYVLYDMSYTATVTPCSQRSSAAMRFPLHGADGKLLSPMALQARTGGGRNIGVLENASVVPADGGPLPDAMQVELRSTPEASAAGGANANGIEFRWSPFVDEIGTSTCLAYYLRLPKTFDFGRGGVLPGVEAPDDAQTAKQDAVSIQTQWDGQGLPIVRSINENGDTLHLAGAAPLPTDRWLRIELETVLNTAGQSDGILRLWVDGTLAAENTHLSLRTDAATQISNVVVAAGYRQTPPVGPAASLQFSGIEIARLK</sequence>
<dbReference type="PANTHER" id="PTHR40124:SF1">
    <property type="entry name" value="DISAGGREGATASE RELATED REPEAT PROTEIN"/>
    <property type="match status" value="1"/>
</dbReference>
<dbReference type="OrthoDB" id="7552220at2"/>
<dbReference type="PANTHER" id="PTHR40124">
    <property type="match status" value="1"/>
</dbReference>
<comment type="caution">
    <text evidence="2">The sequence shown here is derived from an EMBL/GenBank/DDBJ whole genome shotgun (WGS) entry which is preliminary data.</text>
</comment>
<accession>A0A109BN11</accession>
<dbReference type="STRING" id="121290.APY04_0614"/>